<proteinExistence type="predicted"/>
<keyword evidence="2" id="KW-1185">Reference proteome</keyword>
<dbReference type="EMBL" id="CP039355">
    <property type="protein sequence ID" value="QCE14326.1"/>
    <property type="molecule type" value="Genomic_DNA"/>
</dbReference>
<gene>
    <name evidence="1" type="ORF">DEO72_LG11g1325</name>
</gene>
<sequence>MEENLYNLRPSESISPRLELQSLVFEFGSHFSPRRLGAGLSDLVSRPSEFARKPGCPKRDFSPKRVVLGFWATRMLAYARTVRLSEVVTRLVVLLIEPPSRREVLCFERLRVSLRQEGLA</sequence>
<dbReference type="Proteomes" id="UP000501690">
    <property type="component" value="Linkage Group LG11"/>
</dbReference>
<organism evidence="1 2">
    <name type="scientific">Vigna unguiculata</name>
    <name type="common">Cowpea</name>
    <dbReference type="NCBI Taxonomy" id="3917"/>
    <lineage>
        <taxon>Eukaryota</taxon>
        <taxon>Viridiplantae</taxon>
        <taxon>Streptophyta</taxon>
        <taxon>Embryophyta</taxon>
        <taxon>Tracheophyta</taxon>
        <taxon>Spermatophyta</taxon>
        <taxon>Magnoliopsida</taxon>
        <taxon>eudicotyledons</taxon>
        <taxon>Gunneridae</taxon>
        <taxon>Pentapetalae</taxon>
        <taxon>rosids</taxon>
        <taxon>fabids</taxon>
        <taxon>Fabales</taxon>
        <taxon>Fabaceae</taxon>
        <taxon>Papilionoideae</taxon>
        <taxon>50 kb inversion clade</taxon>
        <taxon>NPAAA clade</taxon>
        <taxon>indigoferoid/millettioid clade</taxon>
        <taxon>Phaseoleae</taxon>
        <taxon>Vigna</taxon>
    </lineage>
</organism>
<accession>A0A4D6NL14</accession>
<dbReference type="AlphaFoldDB" id="A0A4D6NL14"/>
<evidence type="ECO:0000313" key="2">
    <source>
        <dbReference type="Proteomes" id="UP000501690"/>
    </source>
</evidence>
<reference evidence="1 2" key="1">
    <citation type="submission" date="2019-04" db="EMBL/GenBank/DDBJ databases">
        <title>An improved genome assembly and genetic linkage map for asparagus bean, Vigna unguiculata ssp. sesquipedialis.</title>
        <authorList>
            <person name="Xia Q."/>
            <person name="Zhang R."/>
            <person name="Dong Y."/>
        </authorList>
    </citation>
    <scope>NUCLEOTIDE SEQUENCE [LARGE SCALE GENOMIC DNA]</scope>
    <source>
        <tissue evidence="1">Leaf</tissue>
    </source>
</reference>
<name>A0A4D6NL14_VIGUN</name>
<evidence type="ECO:0000313" key="1">
    <source>
        <dbReference type="EMBL" id="QCE14326.1"/>
    </source>
</evidence>
<protein>
    <submittedName>
        <fullName evidence="1">Uncharacterized protein</fullName>
    </submittedName>
</protein>